<dbReference type="Gene3D" id="3.30.540.10">
    <property type="entry name" value="Fructose-1,6-Bisphosphatase, subunit A, domain 1"/>
    <property type="match status" value="1"/>
</dbReference>
<feature type="binding site" evidence="1">
    <location>
        <position position="211"/>
    </location>
    <ligand>
        <name>Mg(2+)</name>
        <dbReference type="ChEBI" id="CHEBI:18420"/>
        <label>1</label>
        <note>catalytic</note>
    </ligand>
</feature>
<dbReference type="AlphaFoldDB" id="A9BCV2"/>
<keyword evidence="2" id="KW-0378">Hydrolase</keyword>
<evidence type="ECO:0000256" key="1">
    <source>
        <dbReference type="PIRSR" id="PIRSR600760-2"/>
    </source>
</evidence>
<dbReference type="CDD" id="cd01643">
    <property type="entry name" value="Bacterial_IMPase_like_2"/>
    <property type="match status" value="1"/>
</dbReference>
<feature type="binding site" evidence="1">
    <location>
        <position position="93"/>
    </location>
    <ligand>
        <name>Mg(2+)</name>
        <dbReference type="ChEBI" id="CHEBI:18420"/>
        <label>2</label>
    </ligand>
</feature>
<protein>
    <submittedName>
        <fullName evidence="2">Inositol monophosphate family protein</fullName>
        <ecNumber evidence="2">3.1.3.25</ecNumber>
    </submittedName>
</protein>
<proteinExistence type="predicted"/>
<evidence type="ECO:0000313" key="3">
    <source>
        <dbReference type="Proteomes" id="UP000000788"/>
    </source>
</evidence>
<dbReference type="STRING" id="93059.P9211_01091"/>
<dbReference type="EC" id="3.1.3.25" evidence="2"/>
<keyword evidence="3" id="KW-1185">Reference proteome</keyword>
<dbReference type="OrthoDB" id="9772456at2"/>
<dbReference type="HOGENOM" id="CLU_044118_0_2_3"/>
<dbReference type="GO" id="GO:0007165">
    <property type="term" value="P:signal transduction"/>
    <property type="evidence" value="ECO:0007669"/>
    <property type="project" value="TreeGrafter"/>
</dbReference>
<dbReference type="GO" id="GO:0006020">
    <property type="term" value="P:inositol metabolic process"/>
    <property type="evidence" value="ECO:0007669"/>
    <property type="project" value="TreeGrafter"/>
</dbReference>
<feature type="binding site" evidence="1">
    <location>
        <position position="92"/>
    </location>
    <ligand>
        <name>Mg(2+)</name>
        <dbReference type="ChEBI" id="CHEBI:18420"/>
        <label>1</label>
        <note>catalytic</note>
    </ligand>
</feature>
<dbReference type="eggNOG" id="COG0483">
    <property type="taxonomic scope" value="Bacteria"/>
</dbReference>
<evidence type="ECO:0000313" key="2">
    <source>
        <dbReference type="EMBL" id="ABX08040.1"/>
    </source>
</evidence>
<dbReference type="Gene3D" id="3.40.190.80">
    <property type="match status" value="1"/>
</dbReference>
<gene>
    <name evidence="2" type="ordered locus">P9211_01091</name>
</gene>
<organism evidence="2 3">
    <name type="scientific">Prochlorococcus marinus (strain MIT 9211)</name>
    <dbReference type="NCBI Taxonomy" id="93059"/>
    <lineage>
        <taxon>Bacteria</taxon>
        <taxon>Bacillati</taxon>
        <taxon>Cyanobacteriota</taxon>
        <taxon>Cyanophyceae</taxon>
        <taxon>Synechococcales</taxon>
        <taxon>Prochlorococcaceae</taxon>
        <taxon>Prochlorococcus</taxon>
    </lineage>
</organism>
<name>A9BCV2_PROM4</name>
<dbReference type="PANTHER" id="PTHR20854">
    <property type="entry name" value="INOSITOL MONOPHOSPHATASE"/>
    <property type="match status" value="1"/>
</dbReference>
<dbReference type="EMBL" id="CP000878">
    <property type="protein sequence ID" value="ABX08040.1"/>
    <property type="molecule type" value="Genomic_DNA"/>
</dbReference>
<dbReference type="GO" id="GO:0046872">
    <property type="term" value="F:metal ion binding"/>
    <property type="evidence" value="ECO:0007669"/>
    <property type="project" value="UniProtKB-KW"/>
</dbReference>
<keyword evidence="1" id="KW-0479">Metal-binding</keyword>
<dbReference type="Proteomes" id="UP000000788">
    <property type="component" value="Chromosome"/>
</dbReference>
<dbReference type="GO" id="GO:0008934">
    <property type="term" value="F:inositol monophosphate 1-phosphatase activity"/>
    <property type="evidence" value="ECO:0007669"/>
    <property type="project" value="TreeGrafter"/>
</dbReference>
<feature type="binding site" evidence="1">
    <location>
        <position position="90"/>
    </location>
    <ligand>
        <name>Mg(2+)</name>
        <dbReference type="ChEBI" id="CHEBI:18420"/>
        <label>2</label>
    </ligand>
</feature>
<dbReference type="PANTHER" id="PTHR20854:SF4">
    <property type="entry name" value="INOSITOL-1-MONOPHOSPHATASE-RELATED"/>
    <property type="match status" value="1"/>
</dbReference>
<dbReference type="SUPFAM" id="SSF56655">
    <property type="entry name" value="Carbohydrate phosphatase"/>
    <property type="match status" value="1"/>
</dbReference>
<comment type="cofactor">
    <cofactor evidence="1">
        <name>Mg(2+)</name>
        <dbReference type="ChEBI" id="CHEBI:18420"/>
    </cofactor>
</comment>
<keyword evidence="1" id="KW-0460">Magnesium</keyword>
<dbReference type="Pfam" id="PF00459">
    <property type="entry name" value="Inositol_P"/>
    <property type="match status" value="1"/>
</dbReference>
<dbReference type="PRINTS" id="PR00377">
    <property type="entry name" value="IMPHPHTASES"/>
</dbReference>
<dbReference type="InterPro" id="IPR000760">
    <property type="entry name" value="Inositol_monophosphatase-like"/>
</dbReference>
<reference evidence="2 3" key="1">
    <citation type="journal article" date="2007" name="PLoS Genet.">
        <title>Patterns and implications of gene gain and loss in the evolution of Prochlorococcus.</title>
        <authorList>
            <person name="Kettler G.C."/>
            <person name="Martiny A.C."/>
            <person name="Huang K."/>
            <person name="Zucker J."/>
            <person name="Coleman M.L."/>
            <person name="Rodrigue S."/>
            <person name="Chen F."/>
            <person name="Lapidus A."/>
            <person name="Ferriera S."/>
            <person name="Johnson J."/>
            <person name="Steglich C."/>
            <person name="Church G.M."/>
            <person name="Richardson P."/>
            <person name="Chisholm S.W."/>
        </authorList>
    </citation>
    <scope>NUCLEOTIDE SEQUENCE [LARGE SCALE GENOMIC DNA]</scope>
    <source>
        <strain evidence="3">MIT 9211</strain>
    </source>
</reference>
<dbReference type="KEGG" id="pmj:P9211_01091"/>
<feature type="binding site" evidence="1">
    <location>
        <position position="74"/>
    </location>
    <ligand>
        <name>Mg(2+)</name>
        <dbReference type="ChEBI" id="CHEBI:18420"/>
        <label>1</label>
        <note>catalytic</note>
    </ligand>
</feature>
<accession>A9BCV2</accession>
<dbReference type="RefSeq" id="WP_012194665.1">
    <property type="nucleotide sequence ID" value="NC_009976.1"/>
</dbReference>
<sequence length="280" mass="31169">MNQESANPLDNLQLISINEMIDSVAGRQLKDFGKVNTEIKPDGTLITNCDRWSDQFIINGISEITNNQEGILSEEGSKILPTTNAFWVVDPLDGTTNFAAGIPHWGISIARFRDGEPETAFLDIPVLKKRILAIRGKGVWINGQSIKSKRNLHSQSQCVSLCSRSINILQKKPHERFPGKIRLLGVSSLNMSSVALGQTFGALEASPKIWDIAAAWLILTELNCIIKWLDINPKNVKPGEDLSSRNFPLVTAISSDHLEQLIPWSNILMEYIYPQINLNL</sequence>